<organism evidence="1">
    <name type="scientific">human gut metagenome</name>
    <dbReference type="NCBI Taxonomy" id="408170"/>
    <lineage>
        <taxon>unclassified sequences</taxon>
        <taxon>metagenomes</taxon>
        <taxon>organismal metagenomes</taxon>
    </lineage>
</organism>
<protein>
    <submittedName>
        <fullName evidence="1">Uncharacterized protein</fullName>
    </submittedName>
</protein>
<proteinExistence type="predicted"/>
<sequence>LHNNGDGSSDHSAIIHYYEKLADTKL</sequence>
<reference evidence="1" key="1">
    <citation type="journal article" date="2013" name="Environ. Microbiol.">
        <title>Microbiota from the distal guts of lean and obese adolescents exhibit partial functional redundancy besides clear differences in community structure.</title>
        <authorList>
            <person name="Ferrer M."/>
            <person name="Ruiz A."/>
            <person name="Lanza F."/>
            <person name="Haange S.B."/>
            <person name="Oberbach A."/>
            <person name="Till H."/>
            <person name="Bargiela R."/>
            <person name="Campoy C."/>
            <person name="Segura M.T."/>
            <person name="Richter M."/>
            <person name="von Bergen M."/>
            <person name="Seifert J."/>
            <person name="Suarez A."/>
        </authorList>
    </citation>
    <scope>NUCLEOTIDE SEQUENCE</scope>
</reference>
<comment type="caution">
    <text evidence="1">The sequence shown here is derived from an EMBL/GenBank/DDBJ whole genome shotgun (WGS) entry which is preliminary data.</text>
</comment>
<dbReference type="AlphaFoldDB" id="K1T4V6"/>
<feature type="non-terminal residue" evidence="1">
    <location>
        <position position="1"/>
    </location>
</feature>
<accession>K1T4V6</accession>
<evidence type="ECO:0000313" key="1">
    <source>
        <dbReference type="EMBL" id="EKC62594.1"/>
    </source>
</evidence>
<gene>
    <name evidence="1" type="ORF">OBE_07898</name>
</gene>
<dbReference type="EMBL" id="AJWZ01005432">
    <property type="protein sequence ID" value="EKC62594.1"/>
    <property type="molecule type" value="Genomic_DNA"/>
</dbReference>
<name>K1T4V6_9ZZZZ</name>